<dbReference type="Proteomes" id="UP000595823">
    <property type="component" value="Chromosome"/>
</dbReference>
<proteinExistence type="predicted"/>
<sequence length="178" mass="20371">MKRWSGVWGLAEATLFFIVPDVLITYGALSNRIRMVVRLCLWALGGALIGGCLMYIMGVWFADHTRQLLVMVPAIDDALIEDVRTQLRETGWQAIILGPTQGIPYKIYASYAAEADISLLLFLLISVPARVVRFLLAGLLVWGLSQWLLKPIWLHWKMITWLLFWLTFYSFYFVRMGG</sequence>
<keyword evidence="1" id="KW-0472">Membrane</keyword>
<evidence type="ECO:0000256" key="1">
    <source>
        <dbReference type="SAM" id="Phobius"/>
    </source>
</evidence>
<dbReference type="EMBL" id="CP054705">
    <property type="protein sequence ID" value="QQK76115.1"/>
    <property type="molecule type" value="Genomic_DNA"/>
</dbReference>
<accession>A0A7T7CBR2</accession>
<evidence type="ECO:0000313" key="3">
    <source>
        <dbReference type="Proteomes" id="UP000595823"/>
    </source>
</evidence>
<feature type="transmembrane region" description="Helical" evidence="1">
    <location>
        <begin position="41"/>
        <end position="62"/>
    </location>
</feature>
<protein>
    <recommendedName>
        <fullName evidence="4">DedA family protein</fullName>
    </recommendedName>
</protein>
<dbReference type="AlphaFoldDB" id="A0A7T7CBR2"/>
<keyword evidence="3" id="KW-1185">Reference proteome</keyword>
<feature type="transmembrane region" description="Helical" evidence="1">
    <location>
        <begin position="6"/>
        <end position="29"/>
    </location>
</feature>
<evidence type="ECO:0000313" key="2">
    <source>
        <dbReference type="EMBL" id="QQK76115.1"/>
    </source>
</evidence>
<gene>
    <name evidence="2" type="ORF">HUG15_11460</name>
</gene>
<organism evidence="2 3">
    <name type="scientific">Salicibibacter cibarius</name>
    <dbReference type="NCBI Taxonomy" id="2743000"/>
    <lineage>
        <taxon>Bacteria</taxon>
        <taxon>Bacillati</taxon>
        <taxon>Bacillota</taxon>
        <taxon>Bacilli</taxon>
        <taxon>Bacillales</taxon>
        <taxon>Bacillaceae</taxon>
        <taxon>Salicibibacter</taxon>
    </lineage>
</organism>
<feature type="transmembrane region" description="Helical" evidence="1">
    <location>
        <begin position="155"/>
        <end position="174"/>
    </location>
</feature>
<reference evidence="2 3" key="1">
    <citation type="submission" date="2020-06" db="EMBL/GenBank/DDBJ databases">
        <title>Genomic analysis of Salicibibacter sp. NKC5-3.</title>
        <authorList>
            <person name="Oh Y.J."/>
        </authorList>
    </citation>
    <scope>NUCLEOTIDE SEQUENCE [LARGE SCALE GENOMIC DNA]</scope>
    <source>
        <strain evidence="2 3">NKC5-3</strain>
    </source>
</reference>
<dbReference type="KEGG" id="scia:HUG15_11460"/>
<evidence type="ECO:0008006" key="4">
    <source>
        <dbReference type="Google" id="ProtNLM"/>
    </source>
</evidence>
<keyword evidence="1" id="KW-1133">Transmembrane helix</keyword>
<keyword evidence="1" id="KW-0812">Transmembrane</keyword>
<name>A0A7T7CBR2_9BACI</name>